<dbReference type="Gene3D" id="2.60.200.20">
    <property type="match status" value="1"/>
</dbReference>
<dbReference type="PANTHER" id="PTHR23308">
    <property type="entry name" value="NUCLEAR INHIBITOR OF PROTEIN PHOSPHATASE-1"/>
    <property type="match status" value="1"/>
</dbReference>
<dbReference type="SUPFAM" id="SSF49879">
    <property type="entry name" value="SMAD/FHA domain"/>
    <property type="match status" value="1"/>
</dbReference>
<evidence type="ECO:0000256" key="1">
    <source>
        <dbReference type="SAM" id="Phobius"/>
    </source>
</evidence>
<keyword evidence="1" id="KW-0812">Transmembrane</keyword>
<name>A0ABX2IA39_BLAHA</name>
<reference evidence="3 4" key="1">
    <citation type="journal article" date="2020" name="Cell Host Microbe">
        <title>Functional and Genomic Variation between Human-Derived Isolates of Lachnospiraceae Reveals Inter- and Intra-Species Diversity.</title>
        <authorList>
            <person name="Sorbara M.T."/>
            <person name="Littmann E.R."/>
            <person name="Fontana E."/>
            <person name="Moody T.U."/>
            <person name="Kohout C.E."/>
            <person name="Gjonbalaj M."/>
            <person name="Eaton V."/>
            <person name="Seok R."/>
            <person name="Leiner I.M."/>
            <person name="Pamer E.G."/>
        </authorList>
    </citation>
    <scope>NUCLEOTIDE SEQUENCE [LARGE SCALE GENOMIC DNA]</scope>
    <source>
        <strain evidence="3 4">MSK.15.26</strain>
    </source>
</reference>
<dbReference type="PROSITE" id="PS50006">
    <property type="entry name" value="FHA_DOMAIN"/>
    <property type="match status" value="1"/>
</dbReference>
<dbReference type="Proteomes" id="UP000822142">
    <property type="component" value="Unassembled WGS sequence"/>
</dbReference>
<keyword evidence="1" id="KW-1133">Transmembrane helix</keyword>
<dbReference type="InterPro" id="IPR050923">
    <property type="entry name" value="Cell_Proc_Reg/RNA_Proc"/>
</dbReference>
<dbReference type="SMART" id="SM00240">
    <property type="entry name" value="FHA"/>
    <property type="match status" value="1"/>
</dbReference>
<organism evidence="3 4">
    <name type="scientific">Blautia hansenii</name>
    <name type="common">Ruminococcus hansenii</name>
    <dbReference type="NCBI Taxonomy" id="1322"/>
    <lineage>
        <taxon>Bacteria</taxon>
        <taxon>Bacillati</taxon>
        <taxon>Bacillota</taxon>
        <taxon>Clostridia</taxon>
        <taxon>Lachnospirales</taxon>
        <taxon>Lachnospiraceae</taxon>
        <taxon>Blautia</taxon>
    </lineage>
</organism>
<feature type="transmembrane region" description="Helical" evidence="1">
    <location>
        <begin position="228"/>
        <end position="246"/>
    </location>
</feature>
<feature type="domain" description="FHA" evidence="2">
    <location>
        <begin position="350"/>
        <end position="400"/>
    </location>
</feature>
<sequence length="426" mass="49581">MEVSYKRSMSCSYLVLQEPDEEFQNTYQTHILLENQIVGLCSCKIQKIDGKEFFYYEITGGQTLCNLFENKKFKRKDLEELFLAVVRVMENLDEYLMNRDFLLLHPSYIYRNLDSGAYLFIWFPQGSRMADLEFQNLTEYILPRIDHQDEAAVTLGYGVYKESVESGLRTETLKTYIYTEVQEKKDEWRENPVYEEETEKEKERQKILDDFYNTEEEEEQGISLREKVLACTGMILLIVLFLAIRNFTNISVGYLCLGAVALLAVIGGGAAVWYLLRKGVRVEKKKSISSWEGEPAEDEAEKIEMPLQEKEEQEEVGKTVVLHGENAAVPYLQQDDNEFGRQYFLQKEVNVIGKKKDCVDIWLNVATISRIHAKIVRKTEGDFLIDLNSRNGTLLNGRYINPEEEYLLEDKSIIVFAESRFCYYCS</sequence>
<keyword evidence="4" id="KW-1185">Reference proteome</keyword>
<protein>
    <submittedName>
        <fullName evidence="3">FHA domain-containing protein</fullName>
    </submittedName>
</protein>
<dbReference type="InterPro" id="IPR045962">
    <property type="entry name" value="DUF6382"/>
</dbReference>
<gene>
    <name evidence="3" type="ORF">G5A70_07190</name>
</gene>
<dbReference type="InterPro" id="IPR000253">
    <property type="entry name" value="FHA_dom"/>
</dbReference>
<dbReference type="Pfam" id="PF00498">
    <property type="entry name" value="FHA"/>
    <property type="match status" value="1"/>
</dbReference>
<dbReference type="InterPro" id="IPR008984">
    <property type="entry name" value="SMAD_FHA_dom_sf"/>
</dbReference>
<accession>A0ABX2IA39</accession>
<dbReference type="Pfam" id="PF19909">
    <property type="entry name" value="DUF6382"/>
    <property type="match status" value="1"/>
</dbReference>
<keyword evidence="1" id="KW-0472">Membrane</keyword>
<proteinExistence type="predicted"/>
<dbReference type="EMBL" id="JAAITA010000007">
    <property type="protein sequence ID" value="NSJ85958.1"/>
    <property type="molecule type" value="Genomic_DNA"/>
</dbReference>
<comment type="caution">
    <text evidence="3">The sequence shown here is derived from an EMBL/GenBank/DDBJ whole genome shotgun (WGS) entry which is preliminary data.</text>
</comment>
<evidence type="ECO:0000313" key="3">
    <source>
        <dbReference type="EMBL" id="NSJ85958.1"/>
    </source>
</evidence>
<feature type="transmembrane region" description="Helical" evidence="1">
    <location>
        <begin position="252"/>
        <end position="276"/>
    </location>
</feature>
<evidence type="ECO:0000313" key="4">
    <source>
        <dbReference type="Proteomes" id="UP000822142"/>
    </source>
</evidence>
<evidence type="ECO:0000259" key="2">
    <source>
        <dbReference type="PROSITE" id="PS50006"/>
    </source>
</evidence>
<dbReference type="CDD" id="cd00060">
    <property type="entry name" value="FHA"/>
    <property type="match status" value="1"/>
</dbReference>
<dbReference type="RefSeq" id="WP_173748983.1">
    <property type="nucleotide sequence ID" value="NZ_JAAITA010000007.1"/>
</dbReference>